<keyword evidence="1" id="KW-1133">Transmembrane helix</keyword>
<feature type="transmembrane region" description="Helical" evidence="1">
    <location>
        <begin position="69"/>
        <end position="91"/>
    </location>
</feature>
<protein>
    <submittedName>
        <fullName evidence="2">Uncharacterized protein</fullName>
    </submittedName>
</protein>
<name>A0A9X2L4D6_9BACT</name>
<accession>A0A9X2L4D6</accession>
<evidence type="ECO:0000313" key="3">
    <source>
        <dbReference type="Proteomes" id="UP001139125"/>
    </source>
</evidence>
<keyword evidence="1" id="KW-0812">Transmembrane</keyword>
<feature type="transmembrane region" description="Helical" evidence="1">
    <location>
        <begin position="42"/>
        <end position="63"/>
    </location>
</feature>
<organism evidence="2 3">
    <name type="scientific">Gracilimonas sediminicola</name>
    <dbReference type="NCBI Taxonomy" id="2952158"/>
    <lineage>
        <taxon>Bacteria</taxon>
        <taxon>Pseudomonadati</taxon>
        <taxon>Balneolota</taxon>
        <taxon>Balneolia</taxon>
        <taxon>Balneolales</taxon>
        <taxon>Balneolaceae</taxon>
        <taxon>Gracilimonas</taxon>
    </lineage>
</organism>
<evidence type="ECO:0000256" key="1">
    <source>
        <dbReference type="SAM" id="Phobius"/>
    </source>
</evidence>
<gene>
    <name evidence="2" type="ORF">NM125_10880</name>
</gene>
<sequence>MFEEEKHKNPLVSDGLEQLNITNRKATGISDFMDRVHSINGLHFVSAITQIFLGTSVVALSLINSIQPFWLATIMTVFGSITTMVGLYFMYSIITHSGAFDSLLHKAIKRVISSQN</sequence>
<dbReference type="EMBL" id="JANDBC010000002">
    <property type="protein sequence ID" value="MCP9292082.1"/>
    <property type="molecule type" value="Genomic_DNA"/>
</dbReference>
<evidence type="ECO:0000313" key="2">
    <source>
        <dbReference type="EMBL" id="MCP9292082.1"/>
    </source>
</evidence>
<keyword evidence="3" id="KW-1185">Reference proteome</keyword>
<reference evidence="2" key="1">
    <citation type="submission" date="2022-06" db="EMBL/GenBank/DDBJ databases">
        <title>Gracilimonas sp. CAU 1638 isolated from sea sediment.</title>
        <authorList>
            <person name="Kim W."/>
        </authorList>
    </citation>
    <scope>NUCLEOTIDE SEQUENCE</scope>
    <source>
        <strain evidence="2">CAU 1638</strain>
    </source>
</reference>
<proteinExistence type="predicted"/>
<dbReference type="AlphaFoldDB" id="A0A9X2L4D6"/>
<keyword evidence="1" id="KW-0472">Membrane</keyword>
<comment type="caution">
    <text evidence="2">The sequence shown here is derived from an EMBL/GenBank/DDBJ whole genome shotgun (WGS) entry which is preliminary data.</text>
</comment>
<dbReference type="RefSeq" id="WP_255134956.1">
    <property type="nucleotide sequence ID" value="NZ_CP175953.1"/>
</dbReference>
<dbReference type="Proteomes" id="UP001139125">
    <property type="component" value="Unassembled WGS sequence"/>
</dbReference>